<dbReference type="InParanoid" id="A0DEM2"/>
<dbReference type="RefSeq" id="XP_001448886.1">
    <property type="nucleotide sequence ID" value="XM_001448849.1"/>
</dbReference>
<evidence type="ECO:0000313" key="1">
    <source>
        <dbReference type="EMBL" id="CAK81489.1"/>
    </source>
</evidence>
<gene>
    <name evidence="1" type="ORF">GSPATT00016315001</name>
</gene>
<organism evidence="1 2">
    <name type="scientific">Paramecium tetraurelia</name>
    <dbReference type="NCBI Taxonomy" id="5888"/>
    <lineage>
        <taxon>Eukaryota</taxon>
        <taxon>Sar</taxon>
        <taxon>Alveolata</taxon>
        <taxon>Ciliophora</taxon>
        <taxon>Intramacronucleata</taxon>
        <taxon>Oligohymenophorea</taxon>
        <taxon>Peniculida</taxon>
        <taxon>Parameciidae</taxon>
        <taxon>Paramecium</taxon>
    </lineage>
</organism>
<proteinExistence type="predicted"/>
<dbReference type="GeneID" id="5034671"/>
<evidence type="ECO:0000313" key="2">
    <source>
        <dbReference type="Proteomes" id="UP000000600"/>
    </source>
</evidence>
<name>A0DEM2_PARTE</name>
<dbReference type="Proteomes" id="UP000000600">
    <property type="component" value="Unassembled WGS sequence"/>
</dbReference>
<dbReference type="EMBL" id="CT868407">
    <property type="protein sequence ID" value="CAK81489.1"/>
    <property type="molecule type" value="Genomic_DNA"/>
</dbReference>
<dbReference type="KEGG" id="ptm:GSPATT00016315001"/>
<dbReference type="HOGENOM" id="CLU_1345479_0_0_1"/>
<accession>A0DEM2</accession>
<sequence>MYSTESSYDLMQKFDKEILEKLDKNIPYDEIIEYIRNQSNYIEKYVQKKISKIKTEISEMLTDQLKKDLKSHLEKVNTNTKNLQNFVFDDSIAQDYFKQLNNPSEGPELLYKIVLSCLQGQVQQNFLESIKDDKRDAFQTQDFHILDCPLGLPRQKSDAEIQILLDFVQAFQKKIQDAIQSLDTQQIAFEKLFVSADLDALQLK</sequence>
<keyword evidence="2" id="KW-1185">Reference proteome</keyword>
<reference evidence="1 2" key="1">
    <citation type="journal article" date="2006" name="Nature">
        <title>Global trends of whole-genome duplications revealed by the ciliate Paramecium tetraurelia.</title>
        <authorList>
            <consortium name="Genoscope"/>
            <person name="Aury J.-M."/>
            <person name="Jaillon O."/>
            <person name="Duret L."/>
            <person name="Noel B."/>
            <person name="Jubin C."/>
            <person name="Porcel B.M."/>
            <person name="Segurens B."/>
            <person name="Daubin V."/>
            <person name="Anthouard V."/>
            <person name="Aiach N."/>
            <person name="Arnaiz O."/>
            <person name="Billaut A."/>
            <person name="Beisson J."/>
            <person name="Blanc I."/>
            <person name="Bouhouche K."/>
            <person name="Camara F."/>
            <person name="Duharcourt S."/>
            <person name="Guigo R."/>
            <person name="Gogendeau D."/>
            <person name="Katinka M."/>
            <person name="Keller A.-M."/>
            <person name="Kissmehl R."/>
            <person name="Klotz C."/>
            <person name="Koll F."/>
            <person name="Le Moue A."/>
            <person name="Lepere C."/>
            <person name="Malinsky S."/>
            <person name="Nowacki M."/>
            <person name="Nowak J.K."/>
            <person name="Plattner H."/>
            <person name="Poulain J."/>
            <person name="Ruiz F."/>
            <person name="Serrano V."/>
            <person name="Zagulski M."/>
            <person name="Dessen P."/>
            <person name="Betermier M."/>
            <person name="Weissenbach J."/>
            <person name="Scarpelli C."/>
            <person name="Schachter V."/>
            <person name="Sperling L."/>
            <person name="Meyer E."/>
            <person name="Cohen J."/>
            <person name="Wincker P."/>
        </authorList>
    </citation>
    <scope>NUCLEOTIDE SEQUENCE [LARGE SCALE GENOMIC DNA]</scope>
    <source>
        <strain evidence="1 2">Stock d4-2</strain>
    </source>
</reference>
<dbReference type="AlphaFoldDB" id="A0DEM2"/>
<dbReference type="OrthoDB" id="10649830at2759"/>
<protein>
    <submittedName>
        <fullName evidence="1">Uncharacterized protein</fullName>
    </submittedName>
</protein>